<reference evidence="2" key="2">
    <citation type="journal article" date="2016" name="Front. Microbiol.">
        <title>The Regulatory Protein RosR Affects Rhizobium leguminosarum bv. trifolii Protein Profiles, Cell Surface Properties, and Symbiosis with Clover.</title>
        <authorList>
            <person name="Rachwal K."/>
            <person name="Boguszewska A."/>
            <person name="Kopcinska J."/>
            <person name="Karas M."/>
            <person name="Tchorzewski M."/>
            <person name="Janczarek M."/>
        </authorList>
    </citation>
    <scope>NUCLEOTIDE SEQUENCE</scope>
    <source>
        <strain evidence="2">Rt24.2</strain>
    </source>
</reference>
<protein>
    <submittedName>
        <fullName evidence="2">Uncharacterized protein</fullName>
    </submittedName>
</protein>
<organism evidence="2">
    <name type="scientific">Rhizobium leguminosarum bv. trifolii</name>
    <dbReference type="NCBI Taxonomy" id="386"/>
    <lineage>
        <taxon>Bacteria</taxon>
        <taxon>Pseudomonadati</taxon>
        <taxon>Pseudomonadota</taxon>
        <taxon>Alphaproteobacteria</taxon>
        <taxon>Hyphomicrobiales</taxon>
        <taxon>Rhizobiaceae</taxon>
        <taxon>Rhizobium/Agrobacterium group</taxon>
        <taxon>Rhizobium</taxon>
    </lineage>
</organism>
<name>A0A1C9HRY8_RHILT</name>
<accession>A0A1C9HRY8</accession>
<dbReference type="EMBL" id="KX487109">
    <property type="protein sequence ID" value="AOO89473.1"/>
    <property type="molecule type" value="Genomic_DNA"/>
</dbReference>
<sequence length="93" mass="9792">MDMATKNCPVTTFGLAKRYTRRIIAPTLLGEAGAFATGAEGATAPETLRQKDQQGADGTLERSVLETLAEGITISGKGTEGAQERSAQPRLQI</sequence>
<evidence type="ECO:0000313" key="2">
    <source>
        <dbReference type="EMBL" id="AOO89473.1"/>
    </source>
</evidence>
<proteinExistence type="predicted"/>
<feature type="region of interest" description="Disordered" evidence="1">
    <location>
        <begin position="72"/>
        <end position="93"/>
    </location>
</feature>
<reference evidence="2" key="1">
    <citation type="journal article" date="2015" name="BMC Genomics">
        <title>Transcriptome profiling of a Rhizobium leguminosarum bv. trifolii rosR mutant reveals the role of the transcriptional regulator RosR in motility, synthesis of cell-surface components, and other cellular processes.</title>
        <authorList>
            <person name="Rachwal K."/>
            <person name="Matczynska E."/>
            <person name="Janczarek M."/>
        </authorList>
    </citation>
    <scope>NUCLEOTIDE SEQUENCE</scope>
    <source>
        <strain evidence="2">Rt24.2</strain>
    </source>
</reference>
<evidence type="ECO:0000256" key="1">
    <source>
        <dbReference type="SAM" id="MobiDB-lite"/>
    </source>
</evidence>
<dbReference type="AlphaFoldDB" id="A0A1C9HRY8"/>